<dbReference type="InterPro" id="IPR036388">
    <property type="entry name" value="WH-like_DNA-bd_sf"/>
</dbReference>
<dbReference type="Pfam" id="PF03861">
    <property type="entry name" value="ANTAR"/>
    <property type="match status" value="1"/>
</dbReference>
<dbReference type="Gene3D" id="1.10.10.10">
    <property type="entry name" value="Winged helix-like DNA-binding domain superfamily/Winged helix DNA-binding domain"/>
    <property type="match status" value="1"/>
</dbReference>
<dbReference type="Gene3D" id="3.40.50.2300">
    <property type="match status" value="1"/>
</dbReference>
<dbReference type="SUPFAM" id="SSF52172">
    <property type="entry name" value="CheY-like"/>
    <property type="match status" value="1"/>
</dbReference>
<proteinExistence type="predicted"/>
<feature type="modified residue" description="4-aspartylphosphate" evidence="3">
    <location>
        <position position="56"/>
    </location>
</feature>
<dbReference type="PANTHER" id="PTHR43367:SF1">
    <property type="entry name" value="TWO-COMPONENT RESPONSE REGULATOR-LIKE APRR6-RELATED"/>
    <property type="match status" value="1"/>
</dbReference>
<dbReference type="SMART" id="SM01012">
    <property type="entry name" value="ANTAR"/>
    <property type="match status" value="1"/>
</dbReference>
<dbReference type="AlphaFoldDB" id="A0AAC9RKN6"/>
<name>A0AAC9RKN6_9CLOT</name>
<reference evidence="7 9" key="2">
    <citation type="submission" date="2017-03" db="EMBL/GenBank/DDBJ databases">
        <title>Complete sequence of Clostridium formicaceticum DSM 92.</title>
        <authorList>
            <person name="Poehlein A."/>
            <person name="Karl M."/>
            <person name="Bengelsdorf F.R."/>
            <person name="Duerre P."/>
            <person name="Daniel R."/>
        </authorList>
    </citation>
    <scope>NUCLEOTIDE SEQUENCE [LARGE SCALE GENOMIC DNA]</scope>
    <source>
        <strain evidence="7 9">DSM 92</strain>
    </source>
</reference>
<evidence type="ECO:0000259" key="4">
    <source>
        <dbReference type="PROSITE" id="PS50110"/>
    </source>
</evidence>
<dbReference type="RefSeq" id="WP_070965947.1">
    <property type="nucleotide sequence ID" value="NZ_CP017603.1"/>
</dbReference>
<evidence type="ECO:0000313" key="6">
    <source>
        <dbReference type="EMBL" id="AOY75710.1"/>
    </source>
</evidence>
<reference evidence="6 8" key="1">
    <citation type="submission" date="2016-10" db="EMBL/GenBank/DDBJ databases">
        <title>Complete Genome Sequence of Acetogen Clostridium formicoaceticum ATCC 27076.</title>
        <authorList>
            <person name="Bao T."/>
            <person name="Cheng C."/>
            <person name="Zhao J."/>
            <person name="Yang S.-T."/>
            <person name="Wang J."/>
            <person name="Wang M."/>
        </authorList>
    </citation>
    <scope>NUCLEOTIDE SEQUENCE [LARGE SCALE GENOMIC DNA]</scope>
    <source>
        <strain evidence="6 8">ATCC 27076</strain>
    </source>
</reference>
<evidence type="ECO:0000313" key="9">
    <source>
        <dbReference type="Proteomes" id="UP000192478"/>
    </source>
</evidence>
<accession>A0AAC9RKN6</accession>
<dbReference type="PANTHER" id="PTHR43367">
    <property type="match status" value="1"/>
</dbReference>
<comment type="function">
    <text evidence="2">May play the central regulatory role in sporulation. It may be an element of the effector pathway responsible for the activation of sporulation genes in response to nutritional stress. Spo0A may act in concert with spo0H (a sigma factor) to control the expression of some genes that are critical to the sporulation process.</text>
</comment>
<dbReference type="PIRSF" id="PIRSF036382">
    <property type="entry name" value="RR_antiterm"/>
    <property type="match status" value="1"/>
</dbReference>
<feature type="domain" description="ANTAR" evidence="5">
    <location>
        <begin position="126"/>
        <end position="187"/>
    </location>
</feature>
<dbReference type="PROSITE" id="PS50110">
    <property type="entry name" value="RESPONSE_REGULATORY"/>
    <property type="match status" value="1"/>
</dbReference>
<dbReference type="Proteomes" id="UP000177894">
    <property type="component" value="Chromosome"/>
</dbReference>
<evidence type="ECO:0000256" key="2">
    <source>
        <dbReference type="ARBA" id="ARBA00024867"/>
    </source>
</evidence>
<dbReference type="EMBL" id="CP020559">
    <property type="protein sequence ID" value="ARE86030.1"/>
    <property type="molecule type" value="Genomic_DNA"/>
</dbReference>
<evidence type="ECO:0000256" key="3">
    <source>
        <dbReference type="PROSITE-ProRule" id="PRU00169"/>
    </source>
</evidence>
<dbReference type="Proteomes" id="UP000192478">
    <property type="component" value="Chromosome"/>
</dbReference>
<evidence type="ECO:0000259" key="5">
    <source>
        <dbReference type="PROSITE" id="PS50921"/>
    </source>
</evidence>
<dbReference type="InterPro" id="IPR001789">
    <property type="entry name" value="Sig_transdc_resp-reg_receiver"/>
</dbReference>
<gene>
    <name evidence="7" type="primary">pdtaR_1</name>
    <name evidence="6" type="ORF">BJL90_07260</name>
    <name evidence="7" type="ORF">CLFO_03460</name>
</gene>
<dbReference type="InterPro" id="IPR011006">
    <property type="entry name" value="CheY-like_superfamily"/>
</dbReference>
<dbReference type="EMBL" id="CP017603">
    <property type="protein sequence ID" value="AOY75710.1"/>
    <property type="molecule type" value="Genomic_DNA"/>
</dbReference>
<keyword evidence="8" id="KW-1185">Reference proteome</keyword>
<evidence type="ECO:0000256" key="1">
    <source>
        <dbReference type="ARBA" id="ARBA00018672"/>
    </source>
</evidence>
<evidence type="ECO:0000313" key="8">
    <source>
        <dbReference type="Proteomes" id="UP000177894"/>
    </source>
</evidence>
<evidence type="ECO:0000313" key="7">
    <source>
        <dbReference type="EMBL" id="ARE86030.1"/>
    </source>
</evidence>
<dbReference type="InterPro" id="IPR005561">
    <property type="entry name" value="ANTAR"/>
</dbReference>
<feature type="domain" description="Response regulatory" evidence="4">
    <location>
        <begin position="6"/>
        <end position="120"/>
    </location>
</feature>
<dbReference type="PROSITE" id="PS50921">
    <property type="entry name" value="ANTAR"/>
    <property type="match status" value="1"/>
</dbReference>
<dbReference type="SMART" id="SM00448">
    <property type="entry name" value="REC"/>
    <property type="match status" value="1"/>
</dbReference>
<sequence length="196" mass="22622">MRKPLRILVGEDEYLCLMGLKSNIEELGHQVVAEATDGMKAVKLAIEKKPDLVIMDINMPILDGIEAIKKMNEELFIPSIIVSGYHDENLIKRATKEGVLYYLIKPIDIRDIKVAINITLARFEEFTKLQHELKDTKKALEARKHIEKAKGILMDRMNLKEPEAMKRLQKMSRDHNKKLVEVAKEIIQADKLFDFK</sequence>
<dbReference type="GO" id="GO:0000160">
    <property type="term" value="P:phosphorelay signal transduction system"/>
    <property type="evidence" value="ECO:0007669"/>
    <property type="project" value="InterPro"/>
</dbReference>
<dbReference type="Pfam" id="PF00072">
    <property type="entry name" value="Response_reg"/>
    <property type="match status" value="1"/>
</dbReference>
<dbReference type="InterPro" id="IPR008327">
    <property type="entry name" value="Sig_transdc_resp-reg_antiterm"/>
</dbReference>
<protein>
    <recommendedName>
        <fullName evidence="1">Stage 0 sporulation protein A homolog</fullName>
    </recommendedName>
</protein>
<organism evidence="7 9">
    <name type="scientific">Clostridium formicaceticum</name>
    <dbReference type="NCBI Taxonomy" id="1497"/>
    <lineage>
        <taxon>Bacteria</taxon>
        <taxon>Bacillati</taxon>
        <taxon>Bacillota</taxon>
        <taxon>Clostridia</taxon>
        <taxon>Eubacteriales</taxon>
        <taxon>Clostridiaceae</taxon>
        <taxon>Clostridium</taxon>
    </lineage>
</organism>
<keyword evidence="3" id="KW-0597">Phosphoprotein</keyword>
<dbReference type="GO" id="GO:0003723">
    <property type="term" value="F:RNA binding"/>
    <property type="evidence" value="ECO:0007669"/>
    <property type="project" value="InterPro"/>
</dbReference>
<dbReference type="KEGG" id="cfm:BJL90_07260"/>